<comment type="catalytic activity">
    <reaction evidence="8 9">
        <text>(R)-pantoate + NADP(+) = 2-dehydropantoate + NADPH + H(+)</text>
        <dbReference type="Rhea" id="RHEA:16233"/>
        <dbReference type="ChEBI" id="CHEBI:11561"/>
        <dbReference type="ChEBI" id="CHEBI:15378"/>
        <dbReference type="ChEBI" id="CHEBI:15980"/>
        <dbReference type="ChEBI" id="CHEBI:57783"/>
        <dbReference type="ChEBI" id="CHEBI:58349"/>
        <dbReference type="EC" id="1.1.1.169"/>
    </reaction>
</comment>
<accession>A0A1H0N5S4</accession>
<dbReference type="Pfam" id="PF08546">
    <property type="entry name" value="ApbA_C"/>
    <property type="match status" value="1"/>
</dbReference>
<evidence type="ECO:0000256" key="7">
    <source>
        <dbReference type="ARBA" id="ARBA00032024"/>
    </source>
</evidence>
<evidence type="ECO:0000256" key="4">
    <source>
        <dbReference type="ARBA" id="ARBA00019465"/>
    </source>
</evidence>
<comment type="pathway">
    <text evidence="1 9">Cofactor biosynthesis; (R)-pantothenate biosynthesis; (R)-pantoate from 3-methyl-2-oxobutanoate: step 2/2.</text>
</comment>
<keyword evidence="6 9" id="KW-0560">Oxidoreductase</keyword>
<dbReference type="RefSeq" id="WP_092220886.1">
    <property type="nucleotide sequence ID" value="NZ_FNJI01000007.1"/>
</dbReference>
<evidence type="ECO:0000256" key="2">
    <source>
        <dbReference type="ARBA" id="ARBA00007870"/>
    </source>
</evidence>
<feature type="domain" description="Ketopantoate reductase C-terminal" evidence="11">
    <location>
        <begin position="182"/>
        <end position="310"/>
    </location>
</feature>
<sequence length="315" mass="33796">MNFLIYGAGALGQALGCMLACQGHTVDLILRPRFKDTLEKSGLTVTGYFGEFATKGSQLGLYTSLDETANSYNYALITTKAYDTASAAASIAALEQRVEYVVSMQNGCGNIELVEQFFGTEKTLGARVITGFEITGPGKVTITVSADDIHVGAPLADAISPAAASLAKTITEAGHPCRAVEDINRSLFAKLLYNCTLNPLGALLGVHYGLLGKNRETVAVMNRIIDETFAVITGLGGSTDWADSDQYKEVFYSELLPVTASHRPSMLQDMENHKPTEVDALIGYVSRQGQLLDIATPTCDTLAAMVKFKQAQYLQ</sequence>
<dbReference type="GO" id="GO:0050661">
    <property type="term" value="F:NADP binding"/>
    <property type="evidence" value="ECO:0007669"/>
    <property type="project" value="TreeGrafter"/>
</dbReference>
<dbReference type="OrthoDB" id="5333395at2"/>
<dbReference type="UniPathway" id="UPA00028">
    <property type="reaction ID" value="UER00004"/>
</dbReference>
<evidence type="ECO:0000256" key="5">
    <source>
        <dbReference type="ARBA" id="ARBA00022857"/>
    </source>
</evidence>
<dbReference type="GO" id="GO:0008677">
    <property type="term" value="F:2-dehydropantoate 2-reductase activity"/>
    <property type="evidence" value="ECO:0007669"/>
    <property type="project" value="UniProtKB-EC"/>
</dbReference>
<protein>
    <recommendedName>
        <fullName evidence="4 9">2-dehydropantoate 2-reductase</fullName>
        <ecNumber evidence="3 9">1.1.1.169</ecNumber>
    </recommendedName>
    <alternativeName>
        <fullName evidence="7 9">Ketopantoate reductase</fullName>
    </alternativeName>
</protein>
<dbReference type="SUPFAM" id="SSF48179">
    <property type="entry name" value="6-phosphogluconate dehydrogenase C-terminal domain-like"/>
    <property type="match status" value="1"/>
</dbReference>
<keyword evidence="9" id="KW-0566">Pantothenate biosynthesis</keyword>
<evidence type="ECO:0000259" key="11">
    <source>
        <dbReference type="Pfam" id="PF08546"/>
    </source>
</evidence>
<evidence type="ECO:0000256" key="6">
    <source>
        <dbReference type="ARBA" id="ARBA00023002"/>
    </source>
</evidence>
<dbReference type="InterPro" id="IPR013752">
    <property type="entry name" value="KPA_reductase"/>
</dbReference>
<dbReference type="InterPro" id="IPR013332">
    <property type="entry name" value="KPR_N"/>
</dbReference>
<dbReference type="GO" id="GO:0005737">
    <property type="term" value="C:cytoplasm"/>
    <property type="evidence" value="ECO:0007669"/>
    <property type="project" value="TreeGrafter"/>
</dbReference>
<dbReference type="PANTHER" id="PTHR43765:SF2">
    <property type="entry name" value="2-DEHYDROPANTOATE 2-REDUCTASE"/>
    <property type="match status" value="1"/>
</dbReference>
<evidence type="ECO:0000256" key="3">
    <source>
        <dbReference type="ARBA" id="ARBA00013014"/>
    </source>
</evidence>
<dbReference type="EMBL" id="FNJI01000007">
    <property type="protein sequence ID" value="SDO88012.1"/>
    <property type="molecule type" value="Genomic_DNA"/>
</dbReference>
<dbReference type="InterPro" id="IPR003710">
    <property type="entry name" value="ApbA"/>
</dbReference>
<dbReference type="InterPro" id="IPR013328">
    <property type="entry name" value="6PGD_dom2"/>
</dbReference>
<dbReference type="STRING" id="91360.SAMN05660330_01260"/>
<evidence type="ECO:0000256" key="8">
    <source>
        <dbReference type="ARBA" id="ARBA00048793"/>
    </source>
</evidence>
<dbReference type="Gene3D" id="1.10.1040.10">
    <property type="entry name" value="N-(1-d-carboxylethyl)-l-norvaline Dehydrogenase, domain 2"/>
    <property type="match status" value="1"/>
</dbReference>
<dbReference type="InterPro" id="IPR050838">
    <property type="entry name" value="Ketopantoate_reductase"/>
</dbReference>
<dbReference type="EC" id="1.1.1.169" evidence="3 9"/>
<dbReference type="InterPro" id="IPR036291">
    <property type="entry name" value="NAD(P)-bd_dom_sf"/>
</dbReference>
<keyword evidence="13" id="KW-1185">Reference proteome</keyword>
<evidence type="ECO:0000259" key="10">
    <source>
        <dbReference type="Pfam" id="PF02558"/>
    </source>
</evidence>
<dbReference type="Proteomes" id="UP000199073">
    <property type="component" value="Unassembled WGS sequence"/>
</dbReference>
<dbReference type="Pfam" id="PF02558">
    <property type="entry name" value="ApbA"/>
    <property type="match status" value="1"/>
</dbReference>
<dbReference type="PANTHER" id="PTHR43765">
    <property type="entry name" value="2-DEHYDROPANTOATE 2-REDUCTASE-RELATED"/>
    <property type="match status" value="1"/>
</dbReference>
<dbReference type="NCBIfam" id="TIGR00745">
    <property type="entry name" value="apbA_panE"/>
    <property type="match status" value="1"/>
</dbReference>
<feature type="domain" description="Ketopantoate reductase N-terminal" evidence="10">
    <location>
        <begin position="4"/>
        <end position="153"/>
    </location>
</feature>
<organism evidence="12 13">
    <name type="scientific">Desulforhopalus singaporensis</name>
    <dbReference type="NCBI Taxonomy" id="91360"/>
    <lineage>
        <taxon>Bacteria</taxon>
        <taxon>Pseudomonadati</taxon>
        <taxon>Thermodesulfobacteriota</taxon>
        <taxon>Desulfobulbia</taxon>
        <taxon>Desulfobulbales</taxon>
        <taxon>Desulfocapsaceae</taxon>
        <taxon>Desulforhopalus</taxon>
    </lineage>
</organism>
<dbReference type="AlphaFoldDB" id="A0A1H0N5S4"/>
<dbReference type="GO" id="GO:0015940">
    <property type="term" value="P:pantothenate biosynthetic process"/>
    <property type="evidence" value="ECO:0007669"/>
    <property type="project" value="UniProtKB-UniPathway"/>
</dbReference>
<dbReference type="InterPro" id="IPR008927">
    <property type="entry name" value="6-PGluconate_DH-like_C_sf"/>
</dbReference>
<dbReference type="Gene3D" id="3.40.50.720">
    <property type="entry name" value="NAD(P)-binding Rossmann-like Domain"/>
    <property type="match status" value="1"/>
</dbReference>
<keyword evidence="5 9" id="KW-0521">NADP</keyword>
<proteinExistence type="inferred from homology"/>
<comment type="function">
    <text evidence="9">Catalyzes the NADPH-dependent reduction of ketopantoate into pantoic acid.</text>
</comment>
<comment type="similarity">
    <text evidence="2 9">Belongs to the ketopantoate reductase family.</text>
</comment>
<reference evidence="12 13" key="1">
    <citation type="submission" date="2016-10" db="EMBL/GenBank/DDBJ databases">
        <authorList>
            <person name="de Groot N.N."/>
        </authorList>
    </citation>
    <scope>NUCLEOTIDE SEQUENCE [LARGE SCALE GENOMIC DNA]</scope>
    <source>
        <strain evidence="12 13">DSM 12130</strain>
    </source>
</reference>
<dbReference type="SUPFAM" id="SSF51735">
    <property type="entry name" value="NAD(P)-binding Rossmann-fold domains"/>
    <property type="match status" value="1"/>
</dbReference>
<evidence type="ECO:0000256" key="1">
    <source>
        <dbReference type="ARBA" id="ARBA00004994"/>
    </source>
</evidence>
<gene>
    <name evidence="12" type="ORF">SAMN05660330_01260</name>
</gene>
<name>A0A1H0N5S4_9BACT</name>
<evidence type="ECO:0000313" key="13">
    <source>
        <dbReference type="Proteomes" id="UP000199073"/>
    </source>
</evidence>
<evidence type="ECO:0000313" key="12">
    <source>
        <dbReference type="EMBL" id="SDO88012.1"/>
    </source>
</evidence>
<evidence type="ECO:0000256" key="9">
    <source>
        <dbReference type="RuleBase" id="RU362068"/>
    </source>
</evidence>